<name>A0A426D611_9LACO</name>
<gene>
    <name evidence="2" type="ORF">D1831_09240</name>
</gene>
<evidence type="ECO:0008006" key="4">
    <source>
        <dbReference type="Google" id="ProtNLM"/>
    </source>
</evidence>
<dbReference type="Proteomes" id="UP000283633">
    <property type="component" value="Unassembled WGS sequence"/>
</dbReference>
<protein>
    <recommendedName>
        <fullName evidence="4">Integral membrane protein</fullName>
    </recommendedName>
</protein>
<keyword evidence="3" id="KW-1185">Reference proteome</keyword>
<organism evidence="2 3">
    <name type="scientific">Lactiplantibacillus garii</name>
    <dbReference type="NCBI Taxonomy" id="2306423"/>
    <lineage>
        <taxon>Bacteria</taxon>
        <taxon>Bacillati</taxon>
        <taxon>Bacillota</taxon>
        <taxon>Bacilli</taxon>
        <taxon>Lactobacillales</taxon>
        <taxon>Lactobacillaceae</taxon>
        <taxon>Lactiplantibacillus</taxon>
    </lineage>
</organism>
<evidence type="ECO:0000313" key="3">
    <source>
        <dbReference type="Proteomes" id="UP000283633"/>
    </source>
</evidence>
<dbReference type="AlphaFoldDB" id="A0A426D611"/>
<feature type="transmembrane region" description="Helical" evidence="1">
    <location>
        <begin position="20"/>
        <end position="43"/>
    </location>
</feature>
<evidence type="ECO:0000256" key="1">
    <source>
        <dbReference type="SAM" id="Phobius"/>
    </source>
</evidence>
<dbReference type="OrthoDB" id="2300572at2"/>
<feature type="transmembrane region" description="Helical" evidence="1">
    <location>
        <begin position="79"/>
        <end position="102"/>
    </location>
</feature>
<keyword evidence="1" id="KW-0472">Membrane</keyword>
<keyword evidence="1" id="KW-0812">Transmembrane</keyword>
<dbReference type="RefSeq" id="WP_125072648.1">
    <property type="nucleotide sequence ID" value="NZ_QWZQ01000030.1"/>
</dbReference>
<sequence>MAAEKKKVKREIYDEDDRLLGRRILVIARWVALIAGIIGPFVYLFNKSWGLDLGTLTVLCGGAYLCFGPRGRTAGGQWIALLETLGLGAVVLAYFLVVLKYIHL</sequence>
<proteinExistence type="predicted"/>
<keyword evidence="1" id="KW-1133">Transmembrane helix</keyword>
<evidence type="ECO:0000313" key="2">
    <source>
        <dbReference type="EMBL" id="RRK10063.1"/>
    </source>
</evidence>
<comment type="caution">
    <text evidence="2">The sequence shown here is derived from an EMBL/GenBank/DDBJ whole genome shotgun (WGS) entry which is preliminary data.</text>
</comment>
<reference evidence="2 3" key="1">
    <citation type="submission" date="2018-08" db="EMBL/GenBank/DDBJ databases">
        <title>Genome Lactobacillus garii FI11369.</title>
        <authorList>
            <person name="Diaz M."/>
            <person name="Narbad A."/>
        </authorList>
    </citation>
    <scope>NUCLEOTIDE SEQUENCE [LARGE SCALE GENOMIC DNA]</scope>
    <source>
        <strain evidence="2 3">FI11369</strain>
    </source>
</reference>
<accession>A0A426D611</accession>
<dbReference type="EMBL" id="QWZQ01000030">
    <property type="protein sequence ID" value="RRK10063.1"/>
    <property type="molecule type" value="Genomic_DNA"/>
</dbReference>